<dbReference type="AlphaFoldDB" id="A0A0L6U0B2"/>
<evidence type="ECO:0000256" key="3">
    <source>
        <dbReference type="ARBA" id="ARBA00022448"/>
    </source>
</evidence>
<dbReference type="RefSeq" id="WP_050740267.1">
    <property type="nucleotide sequence ID" value="NZ_LGYO01000022.1"/>
</dbReference>
<keyword evidence="5 8" id="KW-1133">Transmembrane helix</keyword>
<comment type="subcellular location">
    <subcellularLocation>
        <location evidence="8">Cell membrane</location>
        <topology evidence="8">Multi-pass membrane protein</topology>
    </subcellularLocation>
    <subcellularLocation>
        <location evidence="1">Membrane</location>
        <topology evidence="1">Multi-pass membrane protein</topology>
    </subcellularLocation>
</comment>
<keyword evidence="6 8" id="KW-0472">Membrane</keyword>
<evidence type="ECO:0000313" key="11">
    <source>
        <dbReference type="Proteomes" id="UP000036873"/>
    </source>
</evidence>
<feature type="transmembrane region" description="Helical" evidence="8">
    <location>
        <begin position="225"/>
        <end position="249"/>
    </location>
</feature>
<feature type="transmembrane region" description="Helical" evidence="8">
    <location>
        <begin position="316"/>
        <end position="337"/>
    </location>
</feature>
<keyword evidence="11" id="KW-1185">Reference proteome</keyword>
<comment type="similarity">
    <text evidence="2 8">Belongs to the ammonia transporter channel (TC 1.A.11.2) family.</text>
</comment>
<evidence type="ECO:0000256" key="7">
    <source>
        <dbReference type="ARBA" id="ARBA00023177"/>
    </source>
</evidence>
<evidence type="ECO:0000256" key="2">
    <source>
        <dbReference type="ARBA" id="ARBA00005887"/>
    </source>
</evidence>
<feature type="transmembrane region" description="Helical" evidence="8">
    <location>
        <begin position="357"/>
        <end position="383"/>
    </location>
</feature>
<feature type="transmembrane region" description="Helical" evidence="8">
    <location>
        <begin position="102"/>
        <end position="121"/>
    </location>
</feature>
<feature type="transmembrane region" description="Helical" evidence="8">
    <location>
        <begin position="6"/>
        <end position="31"/>
    </location>
</feature>
<feature type="transmembrane region" description="Helical" evidence="8">
    <location>
        <begin position="38"/>
        <end position="59"/>
    </location>
</feature>
<evidence type="ECO:0000256" key="8">
    <source>
        <dbReference type="RuleBase" id="RU362002"/>
    </source>
</evidence>
<feature type="transmembrane region" description="Helical" evidence="8">
    <location>
        <begin position="128"/>
        <end position="146"/>
    </location>
</feature>
<dbReference type="GO" id="GO:0008519">
    <property type="term" value="F:ammonium channel activity"/>
    <property type="evidence" value="ECO:0007669"/>
    <property type="project" value="InterPro"/>
</dbReference>
<comment type="caution">
    <text evidence="10">The sequence shown here is derived from an EMBL/GenBank/DDBJ whole genome shotgun (WGS) entry which is preliminary data.</text>
</comment>
<gene>
    <name evidence="10" type="ORF">AKG39_10095</name>
</gene>
<dbReference type="InterPro" id="IPR029020">
    <property type="entry name" value="Ammonium/urea_transptr"/>
</dbReference>
<evidence type="ECO:0000259" key="9">
    <source>
        <dbReference type="Pfam" id="PF00909"/>
    </source>
</evidence>
<dbReference type="InterPro" id="IPR024041">
    <property type="entry name" value="NH4_transpt_AmtB-like_dom"/>
</dbReference>
<feature type="domain" description="Ammonium transporter AmtB-like" evidence="9">
    <location>
        <begin position="9"/>
        <end position="410"/>
    </location>
</feature>
<dbReference type="SUPFAM" id="SSF111352">
    <property type="entry name" value="Ammonium transporter"/>
    <property type="match status" value="1"/>
</dbReference>
<feature type="transmembrane region" description="Helical" evidence="8">
    <location>
        <begin position="200"/>
        <end position="219"/>
    </location>
</feature>
<dbReference type="Proteomes" id="UP000036873">
    <property type="component" value="Unassembled WGS sequence"/>
</dbReference>
<keyword evidence="7 8" id="KW-0924">Ammonia transport</keyword>
<evidence type="ECO:0000313" key="10">
    <source>
        <dbReference type="EMBL" id="KNZ41951.1"/>
    </source>
</evidence>
<evidence type="ECO:0000256" key="1">
    <source>
        <dbReference type="ARBA" id="ARBA00004141"/>
    </source>
</evidence>
<dbReference type="GO" id="GO:0005886">
    <property type="term" value="C:plasma membrane"/>
    <property type="evidence" value="ECO:0007669"/>
    <property type="project" value="UniProtKB-SubCell"/>
</dbReference>
<dbReference type="PATRIC" id="fig|52689.4.peg.1232"/>
<evidence type="ECO:0000256" key="5">
    <source>
        <dbReference type="ARBA" id="ARBA00022989"/>
    </source>
</evidence>
<dbReference type="Pfam" id="PF00909">
    <property type="entry name" value="Ammonium_transp"/>
    <property type="match status" value="1"/>
</dbReference>
<proteinExistence type="inferred from homology"/>
<dbReference type="OrthoDB" id="9814202at2"/>
<keyword evidence="4 8" id="KW-0812">Transmembrane</keyword>
<dbReference type="InterPro" id="IPR001905">
    <property type="entry name" value="Ammonium_transpt"/>
</dbReference>
<feature type="transmembrane region" description="Helical" evidence="8">
    <location>
        <begin position="256"/>
        <end position="276"/>
    </location>
</feature>
<dbReference type="PROSITE" id="PS01219">
    <property type="entry name" value="AMMONIUM_TRANSP"/>
    <property type="match status" value="1"/>
</dbReference>
<dbReference type="STRING" id="52689.AKG39_10095"/>
<dbReference type="Gene3D" id="1.10.3430.10">
    <property type="entry name" value="Ammonium transporter AmtB like domains"/>
    <property type="match status" value="1"/>
</dbReference>
<evidence type="ECO:0000256" key="4">
    <source>
        <dbReference type="ARBA" id="ARBA00022692"/>
    </source>
</evidence>
<reference evidence="11" key="1">
    <citation type="submission" date="2015-07" db="EMBL/GenBank/DDBJ databases">
        <title>Draft genome sequence of Acetobacterium bakii DSM 8293, a potential psychrophilic chemical producer through syngas fermentation.</title>
        <authorList>
            <person name="Song Y."/>
            <person name="Hwang S."/>
            <person name="Cho B.-K."/>
        </authorList>
    </citation>
    <scope>NUCLEOTIDE SEQUENCE [LARGE SCALE GENOMIC DNA]</scope>
    <source>
        <strain evidence="11">DSM 8239</strain>
    </source>
</reference>
<name>A0A0L6U0B2_9FIRM</name>
<protein>
    <recommendedName>
        <fullName evidence="8">Ammonium transporter</fullName>
    </recommendedName>
</protein>
<dbReference type="PANTHER" id="PTHR43029:SF21">
    <property type="entry name" value="AMMONIUM TRANSPORTER 1"/>
    <property type="match status" value="1"/>
</dbReference>
<organism evidence="10 11">
    <name type="scientific">Acetobacterium bakii</name>
    <dbReference type="NCBI Taxonomy" id="52689"/>
    <lineage>
        <taxon>Bacteria</taxon>
        <taxon>Bacillati</taxon>
        <taxon>Bacillota</taxon>
        <taxon>Clostridia</taxon>
        <taxon>Eubacteriales</taxon>
        <taxon>Eubacteriaceae</taxon>
        <taxon>Acetobacterium</taxon>
    </lineage>
</organism>
<evidence type="ECO:0000256" key="6">
    <source>
        <dbReference type="ARBA" id="ARBA00023136"/>
    </source>
</evidence>
<sequence length="418" mass="44231">MMINSGDVAFILICTMLVFFMTPGLGLFYAGMVRRKNVLNTFMSVFFCCGLATIMWYVVGYSLSFGPDVGGFGIVGNLSNAFFNGVSATEPGPYASTIPGELFAVFQLVFCMVTPAIVVGSLSGRMKFSALFIFVAFWLLLVYYPMAHMVWGQGGLIAKLGAVDFAGGYVIEISSGISGLVACIILGSRKGYGIKSYHPHNIPLFAIGGAILWVGWFAFNGGSALAANGLAVHAVVNTMFASAAAMLSWMSVEMVLYKKVTVMGAITGSIVGLVSITPGAGFVSAGAALIIGGVISPICFFFLTKVKVKFGYDDTLDAFGCHGISGIWGVIATGLFAQSSINPVAQWNGLFYGDTQLFRAQIIALFIAVTYSAVMTGAIMLVLKKVMTIRVSTEAEALGLDISEHSEEGYPAFSGIDQ</sequence>
<feature type="transmembrane region" description="Helical" evidence="8">
    <location>
        <begin position="166"/>
        <end position="188"/>
    </location>
</feature>
<feature type="transmembrane region" description="Helical" evidence="8">
    <location>
        <begin position="282"/>
        <end position="304"/>
    </location>
</feature>
<dbReference type="InterPro" id="IPR018047">
    <property type="entry name" value="Ammonium_transpt_CS"/>
</dbReference>
<dbReference type="PANTHER" id="PTHR43029">
    <property type="entry name" value="AMMONIUM TRANSPORTER MEP2"/>
    <property type="match status" value="1"/>
</dbReference>
<dbReference type="EMBL" id="LGYO01000022">
    <property type="protein sequence ID" value="KNZ41951.1"/>
    <property type="molecule type" value="Genomic_DNA"/>
</dbReference>
<keyword evidence="3 8" id="KW-0813">Transport</keyword>
<accession>A0A0L6U0B2</accession>
<dbReference type="NCBIfam" id="TIGR00836">
    <property type="entry name" value="amt"/>
    <property type="match status" value="1"/>
</dbReference>